<dbReference type="Gene3D" id="3.30.1480.10">
    <property type="entry name" value="NusA, N-terminal domain"/>
    <property type="match status" value="1"/>
</dbReference>
<dbReference type="GO" id="GO:0031564">
    <property type="term" value="P:transcription antitermination"/>
    <property type="evidence" value="ECO:0007669"/>
    <property type="project" value="UniProtKB-UniRule"/>
</dbReference>
<dbReference type="CDD" id="cd04455">
    <property type="entry name" value="S1_NusA"/>
    <property type="match status" value="1"/>
</dbReference>
<dbReference type="Gene3D" id="2.40.50.140">
    <property type="entry name" value="Nucleic acid-binding proteins"/>
    <property type="match status" value="1"/>
</dbReference>
<dbReference type="Pfam" id="PF00575">
    <property type="entry name" value="S1"/>
    <property type="match status" value="1"/>
</dbReference>
<dbReference type="FunFam" id="3.30.300.20:FF:000002">
    <property type="entry name" value="Transcription termination/antitermination protein NusA"/>
    <property type="match status" value="1"/>
</dbReference>
<dbReference type="NCBIfam" id="TIGR01953">
    <property type="entry name" value="NusA"/>
    <property type="match status" value="1"/>
</dbReference>
<gene>
    <name evidence="7" type="primary">nusA</name>
    <name evidence="9" type="ORF">SAMN04489866_101100</name>
</gene>
<dbReference type="STRING" id="2741.SAMN04489866_101100"/>
<keyword evidence="4 7" id="KW-0694">RNA-binding</keyword>
<reference evidence="9 10" key="1">
    <citation type="submission" date="2016-10" db="EMBL/GenBank/DDBJ databases">
        <authorList>
            <person name="de Groot N.N."/>
        </authorList>
    </citation>
    <scope>NUCLEOTIDE SEQUENCE [LARGE SCALE GENOMIC DNA]</scope>
    <source>
        <strain evidence="9 10">DSM 20475</strain>
    </source>
</reference>
<evidence type="ECO:0000256" key="4">
    <source>
        <dbReference type="ARBA" id="ARBA00022884"/>
    </source>
</evidence>
<dbReference type="CDD" id="cd02134">
    <property type="entry name" value="KH-II_NusA_rpt1"/>
    <property type="match status" value="1"/>
</dbReference>
<protein>
    <recommendedName>
        <fullName evidence="7">Transcription termination/antitermination protein NusA</fullName>
    </recommendedName>
</protein>
<dbReference type="SUPFAM" id="SSF69705">
    <property type="entry name" value="Transcription factor NusA, N-terminal domain"/>
    <property type="match status" value="1"/>
</dbReference>
<name>A0A1G6RTB9_PEPNI</name>
<evidence type="ECO:0000256" key="1">
    <source>
        <dbReference type="ARBA" id="ARBA00022472"/>
    </source>
</evidence>
<dbReference type="SUPFAM" id="SSF54814">
    <property type="entry name" value="Prokaryotic type KH domain (KH-domain type II)"/>
    <property type="match status" value="2"/>
</dbReference>
<keyword evidence="6 7" id="KW-0804">Transcription</keyword>
<organism evidence="9 10">
    <name type="scientific">Peptococcus niger</name>
    <dbReference type="NCBI Taxonomy" id="2741"/>
    <lineage>
        <taxon>Bacteria</taxon>
        <taxon>Bacillati</taxon>
        <taxon>Bacillota</taxon>
        <taxon>Clostridia</taxon>
        <taxon>Eubacteriales</taxon>
        <taxon>Peptococcaceae</taxon>
        <taxon>Peptococcus</taxon>
    </lineage>
</organism>
<evidence type="ECO:0000313" key="9">
    <source>
        <dbReference type="EMBL" id="SDD07227.1"/>
    </source>
</evidence>
<evidence type="ECO:0000256" key="6">
    <source>
        <dbReference type="ARBA" id="ARBA00023163"/>
    </source>
</evidence>
<keyword evidence="3 7" id="KW-0889">Transcription antitermination</keyword>
<dbReference type="GO" id="GO:0006353">
    <property type="term" value="P:DNA-templated transcription termination"/>
    <property type="evidence" value="ECO:0007669"/>
    <property type="project" value="UniProtKB-UniRule"/>
</dbReference>
<comment type="subcellular location">
    <subcellularLocation>
        <location evidence="7">Cytoplasm</location>
    </subcellularLocation>
</comment>
<dbReference type="GO" id="GO:0003723">
    <property type="term" value="F:RNA binding"/>
    <property type="evidence" value="ECO:0007669"/>
    <property type="project" value="UniProtKB-UniRule"/>
</dbReference>
<dbReference type="InterPro" id="IPR009019">
    <property type="entry name" value="KH_sf_prok-type"/>
</dbReference>
<dbReference type="PANTHER" id="PTHR22648:SF0">
    <property type="entry name" value="TRANSCRIPTION TERMINATION_ANTITERMINATION PROTEIN NUSA"/>
    <property type="match status" value="1"/>
</dbReference>
<dbReference type="InterPro" id="IPR013735">
    <property type="entry name" value="TF_NusA_N"/>
</dbReference>
<comment type="function">
    <text evidence="7">Participates in both transcription termination and antitermination.</text>
</comment>
<proteinExistence type="inferred from homology"/>
<comment type="similarity">
    <text evidence="7">Belongs to the NusA family.</text>
</comment>
<keyword evidence="10" id="KW-1185">Reference proteome</keyword>
<dbReference type="Proteomes" id="UP000198995">
    <property type="component" value="Unassembled WGS sequence"/>
</dbReference>
<dbReference type="InterPro" id="IPR015946">
    <property type="entry name" value="KH_dom-like_a/b"/>
</dbReference>
<sequence>MKKKVKEDSLREILALLEMEKGLKPAVIEEAIKTSLVSAYKKNYGNDVNVRIEFNEKTDAIDVFIDRVVVAEVSDPQVEISLLEAQAQYPQAKIGDTISEKDEPKNFGRIAAQTAKQVIVQKLREAERGYVFKEFASRESDIVTGIVDRIDHGVCTVHLNNADGMLPATEQIPGEEILPGQRLKAYIVEVRNAPKGPQIILSRIHSDLLSRLFELEVPEIQDGYVEIKSVAREAGMRSKIAVYSADENIDPVGSCVGPNGNRVRAVVEELNGEKIDIINWDASADIYIAESLSPSVVIDVLVDDEENKAIVVVPDDQLSLAIGKEGQNARLAAKLTGWKIDIKSKTQADEQGVQYNYIFSDERP</sequence>
<dbReference type="EMBL" id="FNAF01000001">
    <property type="protein sequence ID" value="SDD07227.1"/>
    <property type="molecule type" value="Genomic_DNA"/>
</dbReference>
<dbReference type="InterPro" id="IPR030842">
    <property type="entry name" value="TF_NusA_bacterial"/>
</dbReference>
<keyword evidence="5 7" id="KW-0805">Transcription regulation</keyword>
<dbReference type="Pfam" id="PF26594">
    <property type="entry name" value="KH_NusA_2nd"/>
    <property type="match status" value="1"/>
</dbReference>
<dbReference type="AlphaFoldDB" id="A0A1G6RTB9"/>
<dbReference type="InterPro" id="IPR003029">
    <property type="entry name" value="S1_domain"/>
</dbReference>
<dbReference type="FunFam" id="3.30.300.20:FF:000005">
    <property type="entry name" value="Transcription termination/antitermination protein NusA"/>
    <property type="match status" value="1"/>
</dbReference>
<keyword evidence="2 7" id="KW-0963">Cytoplasm</keyword>
<dbReference type="CDD" id="cd22529">
    <property type="entry name" value="KH-II_NusA_rpt2"/>
    <property type="match status" value="1"/>
</dbReference>
<dbReference type="PROSITE" id="PS50084">
    <property type="entry name" value="KH_TYPE_1"/>
    <property type="match status" value="1"/>
</dbReference>
<evidence type="ECO:0000313" key="10">
    <source>
        <dbReference type="Proteomes" id="UP000198995"/>
    </source>
</evidence>
<evidence type="ECO:0000256" key="3">
    <source>
        <dbReference type="ARBA" id="ARBA00022814"/>
    </source>
</evidence>
<dbReference type="RefSeq" id="WP_091790799.1">
    <property type="nucleotide sequence ID" value="NZ_FNAF01000001.1"/>
</dbReference>
<evidence type="ECO:0000259" key="8">
    <source>
        <dbReference type="PROSITE" id="PS50126"/>
    </source>
</evidence>
<dbReference type="Pfam" id="PF13184">
    <property type="entry name" value="KH_NusA_1st"/>
    <property type="match status" value="1"/>
</dbReference>
<comment type="subunit">
    <text evidence="7">Monomer. Binds directly to the core enzyme of the DNA-dependent RNA polymerase and to nascent RNA.</text>
</comment>
<dbReference type="OrthoDB" id="9807233at2"/>
<dbReference type="Gene3D" id="3.30.300.20">
    <property type="match status" value="2"/>
</dbReference>
<feature type="domain" description="S1 motif" evidence="8">
    <location>
        <begin position="140"/>
        <end position="204"/>
    </location>
</feature>
<dbReference type="InterPro" id="IPR010213">
    <property type="entry name" value="TF_NusA"/>
</dbReference>
<evidence type="ECO:0000256" key="7">
    <source>
        <dbReference type="HAMAP-Rule" id="MF_00945"/>
    </source>
</evidence>
<dbReference type="InterPro" id="IPR012340">
    <property type="entry name" value="NA-bd_OB-fold"/>
</dbReference>
<dbReference type="GO" id="GO:0005829">
    <property type="term" value="C:cytosol"/>
    <property type="evidence" value="ECO:0007669"/>
    <property type="project" value="TreeGrafter"/>
</dbReference>
<dbReference type="PROSITE" id="PS50126">
    <property type="entry name" value="S1"/>
    <property type="match status" value="1"/>
</dbReference>
<accession>A0A1G6RTB9</accession>
<dbReference type="InterPro" id="IPR036555">
    <property type="entry name" value="NusA_N_sf"/>
</dbReference>
<dbReference type="PANTHER" id="PTHR22648">
    <property type="entry name" value="TRANSCRIPTION TERMINATION FACTOR NUSA"/>
    <property type="match status" value="1"/>
</dbReference>
<dbReference type="HAMAP" id="MF_00945_B">
    <property type="entry name" value="NusA_B"/>
    <property type="match status" value="1"/>
</dbReference>
<dbReference type="GO" id="GO:0003700">
    <property type="term" value="F:DNA-binding transcription factor activity"/>
    <property type="evidence" value="ECO:0007669"/>
    <property type="project" value="InterPro"/>
</dbReference>
<dbReference type="SUPFAM" id="SSF50249">
    <property type="entry name" value="Nucleic acid-binding proteins"/>
    <property type="match status" value="1"/>
</dbReference>
<keyword evidence="1 7" id="KW-0806">Transcription termination</keyword>
<dbReference type="InterPro" id="IPR058582">
    <property type="entry name" value="KH_NusA_2nd"/>
</dbReference>
<dbReference type="Pfam" id="PF08529">
    <property type="entry name" value="NusA_N"/>
    <property type="match status" value="1"/>
</dbReference>
<evidence type="ECO:0000256" key="5">
    <source>
        <dbReference type="ARBA" id="ARBA00023015"/>
    </source>
</evidence>
<evidence type="ECO:0000256" key="2">
    <source>
        <dbReference type="ARBA" id="ARBA00022490"/>
    </source>
</evidence>
<dbReference type="FunFam" id="3.30.1480.10:FF:000002">
    <property type="entry name" value="Transcription termination/antitermination protein NusA"/>
    <property type="match status" value="1"/>
</dbReference>
<dbReference type="InterPro" id="IPR025249">
    <property type="entry name" value="TF_NusA_KH_1st"/>
</dbReference>
<dbReference type="SMART" id="SM00316">
    <property type="entry name" value="S1"/>
    <property type="match status" value="1"/>
</dbReference>